<comment type="subcellular location">
    <subcellularLocation>
        <location evidence="8">Cytoplasm</location>
    </subcellularLocation>
</comment>
<feature type="binding site" evidence="8">
    <location>
        <position position="23"/>
    </location>
    <ligand>
        <name>Mg(2+)</name>
        <dbReference type="ChEBI" id="CHEBI:18420"/>
    </ligand>
</feature>
<dbReference type="InterPro" id="IPR002582">
    <property type="entry name" value="ACPS"/>
</dbReference>
<dbReference type="InterPro" id="IPR008278">
    <property type="entry name" value="4-PPantetheinyl_Trfase_dom"/>
</dbReference>
<reference evidence="11" key="2">
    <citation type="submission" date="2021-09" db="EMBL/GenBank/DDBJ databases">
        <authorList>
            <person name="Gilroy R."/>
        </authorList>
    </citation>
    <scope>NUCLEOTIDE SEQUENCE</scope>
    <source>
        <strain evidence="11">USAMLcec12-2067</strain>
    </source>
</reference>
<comment type="function">
    <text evidence="8">Transfers the 4'-phosphopantetheine moiety from coenzyme A to a Ser of acyl-carrier-protein.</text>
</comment>
<dbReference type="Gene3D" id="3.90.470.20">
    <property type="entry name" value="4'-phosphopantetheinyl transferase domain"/>
    <property type="match status" value="1"/>
</dbReference>
<evidence type="ECO:0000256" key="2">
    <source>
        <dbReference type="ARBA" id="ARBA00022679"/>
    </source>
</evidence>
<evidence type="ECO:0000256" key="6">
    <source>
        <dbReference type="ARBA" id="ARBA00023098"/>
    </source>
</evidence>
<evidence type="ECO:0000313" key="12">
    <source>
        <dbReference type="Proteomes" id="UP000789325"/>
    </source>
</evidence>
<keyword evidence="2 8" id="KW-0808">Transferase</keyword>
<dbReference type="AlphaFoldDB" id="A0A9D3ABF6"/>
<dbReference type="NCBIfam" id="TIGR00556">
    <property type="entry name" value="pantethn_trn"/>
    <property type="match status" value="1"/>
</dbReference>
<evidence type="ECO:0000256" key="3">
    <source>
        <dbReference type="ARBA" id="ARBA00022723"/>
    </source>
</evidence>
<dbReference type="GO" id="GO:0006633">
    <property type="term" value="P:fatty acid biosynthetic process"/>
    <property type="evidence" value="ECO:0007669"/>
    <property type="project" value="UniProtKB-UniRule"/>
</dbReference>
<dbReference type="GO" id="GO:0005737">
    <property type="term" value="C:cytoplasm"/>
    <property type="evidence" value="ECO:0007669"/>
    <property type="project" value="UniProtKB-SubCell"/>
</dbReference>
<dbReference type="SUPFAM" id="SSF56214">
    <property type="entry name" value="4'-phosphopantetheinyl transferase"/>
    <property type="match status" value="1"/>
</dbReference>
<evidence type="ECO:0000313" key="11">
    <source>
        <dbReference type="EMBL" id="HJH42195.1"/>
    </source>
</evidence>
<keyword evidence="3 8" id="KW-0479">Metal-binding</keyword>
<evidence type="ECO:0000256" key="7">
    <source>
        <dbReference type="ARBA" id="ARBA00023160"/>
    </source>
</evidence>
<comment type="similarity">
    <text evidence="8">Belongs to the P-Pant transferase superfamily. AcpS family.</text>
</comment>
<name>A0A9D3ABF6_9ACTN</name>
<evidence type="ECO:0000256" key="1">
    <source>
        <dbReference type="ARBA" id="ARBA00022516"/>
    </source>
</evidence>
<dbReference type="Pfam" id="PF01648">
    <property type="entry name" value="ACPS"/>
    <property type="match status" value="1"/>
</dbReference>
<reference evidence="11" key="1">
    <citation type="journal article" date="2021" name="PeerJ">
        <title>Extensive microbial diversity within the chicken gut microbiome revealed by metagenomics and culture.</title>
        <authorList>
            <person name="Gilroy R."/>
            <person name="Ravi A."/>
            <person name="Getino M."/>
            <person name="Pursley I."/>
            <person name="Horton D.L."/>
            <person name="Alikhan N.F."/>
            <person name="Baker D."/>
            <person name="Gharbi K."/>
            <person name="Hall N."/>
            <person name="Watson M."/>
            <person name="Adriaenssens E.M."/>
            <person name="Foster-Nyarko E."/>
            <person name="Jarju S."/>
            <person name="Secka A."/>
            <person name="Antonio M."/>
            <person name="Oren A."/>
            <person name="Chaudhuri R.R."/>
            <person name="La Ragione R."/>
            <person name="Hildebrand F."/>
            <person name="Pallen M.J."/>
        </authorList>
    </citation>
    <scope>NUCLEOTIDE SEQUENCE</scope>
    <source>
        <strain evidence="11">USAMLcec12-2067</strain>
    </source>
</reference>
<keyword evidence="8" id="KW-0963">Cytoplasm</keyword>
<feature type="binding site" evidence="8">
    <location>
        <position position="71"/>
    </location>
    <ligand>
        <name>Mg(2+)</name>
        <dbReference type="ChEBI" id="CHEBI:18420"/>
    </ligand>
</feature>
<dbReference type="Proteomes" id="UP000789325">
    <property type="component" value="Unassembled WGS sequence"/>
</dbReference>
<feature type="domain" description="4'-phosphopantetheinyl transferase" evidence="10">
    <location>
        <begin position="19"/>
        <end position="114"/>
    </location>
</feature>
<dbReference type="HAMAP" id="MF_00101">
    <property type="entry name" value="AcpS"/>
    <property type="match status" value="1"/>
</dbReference>
<protein>
    <recommendedName>
        <fullName evidence="8">Holo-[acyl-carrier-protein] synthase</fullName>
        <shortName evidence="8">Holo-ACP synthase</shortName>
        <ecNumber evidence="8">2.7.8.7</ecNumber>
    </recommendedName>
    <alternativeName>
        <fullName evidence="8">4'-phosphopantetheinyl transferase AcpS</fullName>
    </alternativeName>
</protein>
<proteinExistence type="inferred from homology"/>
<feature type="region of interest" description="Disordered" evidence="9">
    <location>
        <begin position="173"/>
        <end position="192"/>
    </location>
</feature>
<evidence type="ECO:0000256" key="4">
    <source>
        <dbReference type="ARBA" id="ARBA00022832"/>
    </source>
</evidence>
<evidence type="ECO:0000256" key="9">
    <source>
        <dbReference type="SAM" id="MobiDB-lite"/>
    </source>
</evidence>
<accession>A0A9D3ABF6</accession>
<dbReference type="GO" id="GO:0008897">
    <property type="term" value="F:holo-[acyl-carrier-protein] synthase activity"/>
    <property type="evidence" value="ECO:0007669"/>
    <property type="project" value="UniProtKB-UniRule"/>
</dbReference>
<feature type="compositionally biased region" description="Basic and acidic residues" evidence="9">
    <location>
        <begin position="267"/>
        <end position="280"/>
    </location>
</feature>
<keyword evidence="6 8" id="KW-0443">Lipid metabolism</keyword>
<feature type="compositionally biased region" description="Low complexity" evidence="9">
    <location>
        <begin position="246"/>
        <end position="264"/>
    </location>
</feature>
<dbReference type="InterPro" id="IPR037143">
    <property type="entry name" value="4-PPantetheinyl_Trfase_dom_sf"/>
</dbReference>
<keyword evidence="1 8" id="KW-0444">Lipid biosynthesis</keyword>
<comment type="catalytic activity">
    <reaction evidence="8">
        <text>apo-[ACP] + CoA = holo-[ACP] + adenosine 3',5'-bisphosphate + H(+)</text>
        <dbReference type="Rhea" id="RHEA:12068"/>
        <dbReference type="Rhea" id="RHEA-COMP:9685"/>
        <dbReference type="Rhea" id="RHEA-COMP:9690"/>
        <dbReference type="ChEBI" id="CHEBI:15378"/>
        <dbReference type="ChEBI" id="CHEBI:29999"/>
        <dbReference type="ChEBI" id="CHEBI:57287"/>
        <dbReference type="ChEBI" id="CHEBI:58343"/>
        <dbReference type="ChEBI" id="CHEBI:64479"/>
        <dbReference type="EC" id="2.7.8.7"/>
    </reaction>
</comment>
<dbReference type="NCBIfam" id="TIGR00516">
    <property type="entry name" value="acpS"/>
    <property type="match status" value="1"/>
</dbReference>
<dbReference type="EMBL" id="DYZL01000004">
    <property type="protein sequence ID" value="HJH42195.1"/>
    <property type="molecule type" value="Genomic_DNA"/>
</dbReference>
<dbReference type="EC" id="2.7.8.7" evidence="8"/>
<sequence length="288" mass="29842">MIYEERGAGVNEALEGQVGLGVDIVEIARMRRILERTPRFRERVFSEDERAYCDATANPETHYATRFAAKEAVVKALGTGFSRGIGVRDIEVRRNAKGRPIVALHGRAREVARELGVRELPVSLSFTHTDAVACAMAITEDSVRAAEKRVDPMEELSKQFKEARALLDEMDAPRESGAGGAKAAAPSGGIGGAGSPIPSAPLAASAEAVARAGVKAKDAEGAKGTACAKDAAPAVEVLVDGVGPRGAASAKGAEPGAGAPDAASVPRSEDAEGRGADGRLRRGAVPRI</sequence>
<dbReference type="InterPro" id="IPR004568">
    <property type="entry name" value="Ppantetheine-prot_Trfase_dom"/>
</dbReference>
<comment type="caution">
    <text evidence="11">The sequence shown here is derived from an EMBL/GenBank/DDBJ whole genome shotgun (WGS) entry which is preliminary data.</text>
</comment>
<feature type="region of interest" description="Disordered" evidence="9">
    <location>
        <begin position="244"/>
        <end position="288"/>
    </location>
</feature>
<dbReference type="GO" id="GO:0000287">
    <property type="term" value="F:magnesium ion binding"/>
    <property type="evidence" value="ECO:0007669"/>
    <property type="project" value="UniProtKB-UniRule"/>
</dbReference>
<evidence type="ECO:0000256" key="5">
    <source>
        <dbReference type="ARBA" id="ARBA00022842"/>
    </source>
</evidence>
<keyword evidence="7 8" id="KW-0275">Fatty acid biosynthesis</keyword>
<evidence type="ECO:0000256" key="8">
    <source>
        <dbReference type="HAMAP-Rule" id="MF_00101"/>
    </source>
</evidence>
<evidence type="ECO:0000259" key="10">
    <source>
        <dbReference type="Pfam" id="PF01648"/>
    </source>
</evidence>
<keyword evidence="5 8" id="KW-0460">Magnesium</keyword>
<gene>
    <name evidence="8 11" type="primary">acpS</name>
    <name evidence="11" type="ORF">K8V16_00170</name>
</gene>
<comment type="cofactor">
    <cofactor evidence="8">
        <name>Mg(2+)</name>
        <dbReference type="ChEBI" id="CHEBI:18420"/>
    </cofactor>
</comment>
<keyword evidence="4 8" id="KW-0276">Fatty acid metabolism</keyword>
<organism evidence="11 12">
    <name type="scientific">Rubneribacter badeniensis</name>
    <dbReference type="NCBI Taxonomy" id="2070688"/>
    <lineage>
        <taxon>Bacteria</taxon>
        <taxon>Bacillati</taxon>
        <taxon>Actinomycetota</taxon>
        <taxon>Coriobacteriia</taxon>
        <taxon>Eggerthellales</taxon>
        <taxon>Eggerthellaceae</taxon>
        <taxon>Rubneribacter</taxon>
    </lineage>
</organism>